<organism evidence="5 6">
    <name type="scientific">Kaustia mangrovi</name>
    <dbReference type="NCBI Taxonomy" id="2593653"/>
    <lineage>
        <taxon>Bacteria</taxon>
        <taxon>Pseudomonadati</taxon>
        <taxon>Pseudomonadota</taxon>
        <taxon>Alphaproteobacteria</taxon>
        <taxon>Hyphomicrobiales</taxon>
        <taxon>Parvibaculaceae</taxon>
        <taxon>Kaustia</taxon>
    </lineage>
</organism>
<dbReference type="Gene3D" id="1.10.10.10">
    <property type="entry name" value="Winged helix-like DNA-binding domain superfamily/Winged helix DNA-binding domain"/>
    <property type="match status" value="1"/>
</dbReference>
<dbReference type="Gene3D" id="1.20.120.530">
    <property type="entry name" value="GntR ligand-binding domain-like"/>
    <property type="match status" value="1"/>
</dbReference>
<keyword evidence="2" id="KW-0238">DNA-binding</keyword>
<dbReference type="GO" id="GO:0003700">
    <property type="term" value="F:DNA-binding transcription factor activity"/>
    <property type="evidence" value="ECO:0007669"/>
    <property type="project" value="InterPro"/>
</dbReference>
<dbReference type="GO" id="GO:0003677">
    <property type="term" value="F:DNA binding"/>
    <property type="evidence" value="ECO:0007669"/>
    <property type="project" value="UniProtKB-KW"/>
</dbReference>
<dbReference type="InterPro" id="IPR000524">
    <property type="entry name" value="Tscrpt_reg_HTH_GntR"/>
</dbReference>
<gene>
    <name evidence="5" type="ORF">HW532_07845</name>
</gene>
<dbReference type="SMART" id="SM00345">
    <property type="entry name" value="HTH_GNTR"/>
    <property type="match status" value="1"/>
</dbReference>
<dbReference type="SUPFAM" id="SSF48008">
    <property type="entry name" value="GntR ligand-binding domain-like"/>
    <property type="match status" value="1"/>
</dbReference>
<evidence type="ECO:0000313" key="6">
    <source>
        <dbReference type="Proteomes" id="UP000593594"/>
    </source>
</evidence>
<dbReference type="Pfam" id="PF07729">
    <property type="entry name" value="FCD"/>
    <property type="match status" value="1"/>
</dbReference>
<keyword evidence="1" id="KW-0805">Transcription regulation</keyword>
<sequence length="236" mass="25694">MSVVEKVARISRVTLAERVYRDLRELLLAGQVAPGEKFTLRGLADATGTSSMPVREAVSRLAAEGALEVMPNRAIRVPIMTRERFMELRTIRMEIEGLAAEIAAGRATPAEIDEIARHQKAFEAESRKADPDGAVALKANKELHFATYRAAAMPALMQIIEGLWLQVGPVINFDLLASGRRLHAVEAHKHHARLIQAMRARDGKTARKAVADDIASAAEFILASGNLPGASDNEET</sequence>
<dbReference type="PROSITE" id="PS50949">
    <property type="entry name" value="HTH_GNTR"/>
    <property type="match status" value="1"/>
</dbReference>
<reference evidence="5 6" key="1">
    <citation type="submission" date="2020-06" db="EMBL/GenBank/DDBJ databases">
        <title>Genome sequence of 2 isolates from Red Sea Mangroves.</title>
        <authorList>
            <person name="Sefrji F."/>
            <person name="Michoud G."/>
            <person name="Merlino G."/>
            <person name="Daffonchio D."/>
        </authorList>
    </citation>
    <scope>NUCLEOTIDE SEQUENCE [LARGE SCALE GENOMIC DNA]</scope>
    <source>
        <strain evidence="5 6">R1DC25</strain>
    </source>
</reference>
<dbReference type="InterPro" id="IPR036390">
    <property type="entry name" value="WH_DNA-bd_sf"/>
</dbReference>
<dbReference type="Proteomes" id="UP000593594">
    <property type="component" value="Chromosome"/>
</dbReference>
<dbReference type="InterPro" id="IPR011711">
    <property type="entry name" value="GntR_C"/>
</dbReference>
<accession>A0A7S8C3D8</accession>
<evidence type="ECO:0000256" key="2">
    <source>
        <dbReference type="ARBA" id="ARBA00023125"/>
    </source>
</evidence>
<keyword evidence="3" id="KW-0804">Transcription</keyword>
<name>A0A7S8C3D8_9HYPH</name>
<dbReference type="SUPFAM" id="SSF46785">
    <property type="entry name" value="Winged helix' DNA-binding domain"/>
    <property type="match status" value="1"/>
</dbReference>
<dbReference type="AlphaFoldDB" id="A0A7S8C3D8"/>
<keyword evidence="6" id="KW-1185">Reference proteome</keyword>
<dbReference type="Pfam" id="PF00392">
    <property type="entry name" value="GntR"/>
    <property type="match status" value="1"/>
</dbReference>
<dbReference type="SMART" id="SM00895">
    <property type="entry name" value="FCD"/>
    <property type="match status" value="1"/>
</dbReference>
<evidence type="ECO:0000259" key="4">
    <source>
        <dbReference type="PROSITE" id="PS50949"/>
    </source>
</evidence>
<dbReference type="RefSeq" id="WP_213163855.1">
    <property type="nucleotide sequence ID" value="NZ_CP058214.1"/>
</dbReference>
<proteinExistence type="predicted"/>
<protein>
    <submittedName>
        <fullName evidence="5">GntR family transcriptional regulator</fullName>
    </submittedName>
</protein>
<feature type="domain" description="HTH gntR-type" evidence="4">
    <location>
        <begin position="13"/>
        <end position="80"/>
    </location>
</feature>
<dbReference type="EMBL" id="CP058214">
    <property type="protein sequence ID" value="QPC42620.1"/>
    <property type="molecule type" value="Genomic_DNA"/>
</dbReference>
<evidence type="ECO:0000256" key="3">
    <source>
        <dbReference type="ARBA" id="ARBA00023163"/>
    </source>
</evidence>
<dbReference type="InterPro" id="IPR008920">
    <property type="entry name" value="TF_FadR/GntR_C"/>
</dbReference>
<dbReference type="InterPro" id="IPR036388">
    <property type="entry name" value="WH-like_DNA-bd_sf"/>
</dbReference>
<evidence type="ECO:0000313" key="5">
    <source>
        <dbReference type="EMBL" id="QPC42620.1"/>
    </source>
</evidence>
<dbReference type="PANTHER" id="PTHR43537:SF39">
    <property type="entry name" value="HTH-TYPE TRANSCRIPTIONAL REGULATOR MCBR"/>
    <property type="match status" value="1"/>
</dbReference>
<dbReference type="PANTHER" id="PTHR43537">
    <property type="entry name" value="TRANSCRIPTIONAL REGULATOR, GNTR FAMILY"/>
    <property type="match status" value="1"/>
</dbReference>
<evidence type="ECO:0000256" key="1">
    <source>
        <dbReference type="ARBA" id="ARBA00023015"/>
    </source>
</evidence>
<dbReference type="KEGG" id="kmn:HW532_07845"/>